<feature type="chain" id="PRO_5015749335" evidence="1">
    <location>
        <begin position="26"/>
        <end position="237"/>
    </location>
</feature>
<organism evidence="2 3">
    <name type="scientific">Artemisia annua</name>
    <name type="common">Sweet wormwood</name>
    <dbReference type="NCBI Taxonomy" id="35608"/>
    <lineage>
        <taxon>Eukaryota</taxon>
        <taxon>Viridiplantae</taxon>
        <taxon>Streptophyta</taxon>
        <taxon>Embryophyta</taxon>
        <taxon>Tracheophyta</taxon>
        <taxon>Spermatophyta</taxon>
        <taxon>Magnoliopsida</taxon>
        <taxon>eudicotyledons</taxon>
        <taxon>Gunneridae</taxon>
        <taxon>Pentapetalae</taxon>
        <taxon>asterids</taxon>
        <taxon>campanulids</taxon>
        <taxon>Asterales</taxon>
        <taxon>Asteraceae</taxon>
        <taxon>Asteroideae</taxon>
        <taxon>Anthemideae</taxon>
        <taxon>Artemisiinae</taxon>
        <taxon>Artemisia</taxon>
    </lineage>
</organism>
<evidence type="ECO:0000313" key="2">
    <source>
        <dbReference type="EMBL" id="PWA40735.1"/>
    </source>
</evidence>
<accession>A0A2U1KVF5</accession>
<keyword evidence="1" id="KW-0732">Signal</keyword>
<protein>
    <submittedName>
        <fullName evidence="2">Uncharacterized protein</fullName>
    </submittedName>
</protein>
<reference evidence="2 3" key="1">
    <citation type="journal article" date="2018" name="Mol. Plant">
        <title>The genome of Artemisia annua provides insight into the evolution of Asteraceae family and artemisinin biosynthesis.</title>
        <authorList>
            <person name="Shen Q."/>
            <person name="Zhang L."/>
            <person name="Liao Z."/>
            <person name="Wang S."/>
            <person name="Yan T."/>
            <person name="Shi P."/>
            <person name="Liu M."/>
            <person name="Fu X."/>
            <person name="Pan Q."/>
            <person name="Wang Y."/>
            <person name="Lv Z."/>
            <person name="Lu X."/>
            <person name="Zhang F."/>
            <person name="Jiang W."/>
            <person name="Ma Y."/>
            <person name="Chen M."/>
            <person name="Hao X."/>
            <person name="Li L."/>
            <person name="Tang Y."/>
            <person name="Lv G."/>
            <person name="Zhou Y."/>
            <person name="Sun X."/>
            <person name="Brodelius P.E."/>
            <person name="Rose J.K.C."/>
            <person name="Tang K."/>
        </authorList>
    </citation>
    <scope>NUCLEOTIDE SEQUENCE [LARGE SCALE GENOMIC DNA]</scope>
    <source>
        <strain evidence="3">cv. Huhao1</strain>
        <tissue evidence="2">Leaf</tissue>
    </source>
</reference>
<evidence type="ECO:0000256" key="1">
    <source>
        <dbReference type="SAM" id="SignalP"/>
    </source>
</evidence>
<dbReference type="EMBL" id="PKPP01013578">
    <property type="protein sequence ID" value="PWA40735.1"/>
    <property type="molecule type" value="Genomic_DNA"/>
</dbReference>
<feature type="signal peptide" evidence="1">
    <location>
        <begin position="1"/>
        <end position="25"/>
    </location>
</feature>
<name>A0A2U1KVF5_ARTAN</name>
<dbReference type="AlphaFoldDB" id="A0A2U1KVF5"/>
<comment type="caution">
    <text evidence="2">The sequence shown here is derived from an EMBL/GenBank/DDBJ whole genome shotgun (WGS) entry which is preliminary data.</text>
</comment>
<dbReference type="Proteomes" id="UP000245207">
    <property type="component" value="Unassembled WGS sequence"/>
</dbReference>
<sequence>MLYYPCVSIKRVLLLSLLVMDNHIANEGSYVGSSLVPSVNSQNRNDHVANEDNFVDSSLVPVVSSQNGNGHVANGGGFVSQSLVRVANMQDVGNRVANGGSSVNDRVARVAYLEHGGHHVANGGGSISDRLARVANSQDRARQFYLFFEHYRFVLLNAQRDDRRHITRERVLLHQLQAYLAELQGSGDSVLMTRTVALINALIAMVEQRMRAYGRNVADAGRMTGLLMDYFGDVMHL</sequence>
<proteinExistence type="predicted"/>
<keyword evidence="3" id="KW-1185">Reference proteome</keyword>
<evidence type="ECO:0000313" key="3">
    <source>
        <dbReference type="Proteomes" id="UP000245207"/>
    </source>
</evidence>
<gene>
    <name evidence="2" type="ORF">CTI12_AA556880</name>
</gene>